<comment type="similarity">
    <text evidence="10">Belongs to the insect chemoreceptor superfamily. Heteromeric odorant receptor channel (TC 1.A.69) family.</text>
</comment>
<feature type="transmembrane region" description="Helical" evidence="10">
    <location>
        <begin position="44"/>
        <end position="66"/>
    </location>
</feature>
<evidence type="ECO:0000256" key="9">
    <source>
        <dbReference type="ARBA" id="ARBA00023224"/>
    </source>
</evidence>
<proteinExistence type="inferred from homology"/>
<name>A0ABP1MYC5_XYLVO</name>
<keyword evidence="5 10" id="KW-0552">Olfaction</keyword>
<comment type="caution">
    <text evidence="11">The sequence shown here is derived from an EMBL/GenBank/DDBJ whole genome shotgun (WGS) entry which is preliminary data.</text>
</comment>
<dbReference type="PANTHER" id="PTHR21137:SF35">
    <property type="entry name" value="ODORANT RECEPTOR 19A-RELATED"/>
    <property type="match status" value="1"/>
</dbReference>
<evidence type="ECO:0000256" key="8">
    <source>
        <dbReference type="ARBA" id="ARBA00023170"/>
    </source>
</evidence>
<keyword evidence="9 10" id="KW-0807">Transducer</keyword>
<evidence type="ECO:0000256" key="6">
    <source>
        <dbReference type="ARBA" id="ARBA00022989"/>
    </source>
</evidence>
<gene>
    <name evidence="11" type="ORF">XYLVIOL_LOCUS315</name>
</gene>
<comment type="caution">
    <text evidence="10">Lacks conserved residue(s) required for the propagation of feature annotation.</text>
</comment>
<keyword evidence="6 10" id="KW-1133">Transmembrane helix</keyword>
<evidence type="ECO:0000313" key="12">
    <source>
        <dbReference type="Proteomes" id="UP001642520"/>
    </source>
</evidence>
<protein>
    <recommendedName>
        <fullName evidence="10">Odorant receptor</fullName>
    </recommendedName>
</protein>
<keyword evidence="3 10" id="KW-0716">Sensory transduction</keyword>
<evidence type="ECO:0000256" key="1">
    <source>
        <dbReference type="ARBA" id="ARBA00004651"/>
    </source>
</evidence>
<dbReference type="Pfam" id="PF02949">
    <property type="entry name" value="7tm_6"/>
    <property type="match status" value="1"/>
</dbReference>
<dbReference type="Proteomes" id="UP001642520">
    <property type="component" value="Unassembled WGS sequence"/>
</dbReference>
<evidence type="ECO:0000256" key="7">
    <source>
        <dbReference type="ARBA" id="ARBA00023136"/>
    </source>
</evidence>
<keyword evidence="7 10" id="KW-0472">Membrane</keyword>
<feature type="transmembrane region" description="Helical" evidence="10">
    <location>
        <begin position="191"/>
        <end position="217"/>
    </location>
</feature>
<comment type="subcellular location">
    <subcellularLocation>
        <location evidence="1 10">Cell membrane</location>
        <topology evidence="1 10">Multi-pass membrane protein</topology>
    </subcellularLocation>
</comment>
<evidence type="ECO:0000256" key="4">
    <source>
        <dbReference type="ARBA" id="ARBA00022692"/>
    </source>
</evidence>
<evidence type="ECO:0000256" key="3">
    <source>
        <dbReference type="ARBA" id="ARBA00022606"/>
    </source>
</evidence>
<evidence type="ECO:0000256" key="10">
    <source>
        <dbReference type="RuleBase" id="RU351113"/>
    </source>
</evidence>
<sequence>MKETSKSSIDYYILPNKIFCSAAGMWPIDEQSSTRSKVFAYSRLIFGLTAINSIFVPEIMAIASNWGDIKVLAGVGCVLTTLGQLMFKIVYLIARREETYKLYNEIRSLWDSSDDPRERQPYEQLAYKARICTIAFYISCMSNVISFSIAAAIDYFRIDYNISNAHTSRHLPFDVWYGTDVSASPKFEIAFVYQVISAMICAATISGLDASFMTTILHVSGQFKLINTWIRNIGTEINYQSNYLSKLEADLIKCIRHHQRVINVVNDVNNLLTPIIFIQILTSGIELCLSGYAVLENETAGADLLKFISYLISMGVQLLLWCWPGEILVQESQEIGHVIYINIPWYNLPPIYRRQLCIMIVRAQRNCNITALTFQTLSIHTLTTVFNTAASYFTLLRQMQ</sequence>
<dbReference type="InterPro" id="IPR004117">
    <property type="entry name" value="7tm6_olfct_rcpt"/>
</dbReference>
<evidence type="ECO:0000256" key="5">
    <source>
        <dbReference type="ARBA" id="ARBA00022725"/>
    </source>
</evidence>
<feature type="transmembrane region" description="Helical" evidence="10">
    <location>
        <begin position="134"/>
        <end position="153"/>
    </location>
</feature>
<evidence type="ECO:0000313" key="11">
    <source>
        <dbReference type="EMBL" id="CAL7933126.1"/>
    </source>
</evidence>
<accession>A0ABP1MYC5</accession>
<feature type="transmembrane region" description="Helical" evidence="10">
    <location>
        <begin position="72"/>
        <end position="94"/>
    </location>
</feature>
<keyword evidence="8 10" id="KW-0675">Receptor</keyword>
<keyword evidence="4 10" id="KW-0812">Transmembrane</keyword>
<reference evidence="11 12" key="1">
    <citation type="submission" date="2024-08" db="EMBL/GenBank/DDBJ databases">
        <authorList>
            <person name="Will J Nash"/>
            <person name="Angela Man"/>
            <person name="Seanna McTaggart"/>
            <person name="Kendall Baker"/>
            <person name="Tom Barker"/>
            <person name="Leah Catchpole"/>
            <person name="Alex Durrant"/>
            <person name="Karim Gharbi"/>
            <person name="Naomi Irish"/>
            <person name="Gemy Kaithakottil"/>
            <person name="Debby Ku"/>
            <person name="Aaliyah Providence"/>
            <person name="Felix Shaw"/>
            <person name="David Swarbreck"/>
            <person name="Chris Watkins"/>
            <person name="Ann M. McCartney"/>
            <person name="Giulio Formenti"/>
            <person name="Alice Mouton"/>
            <person name="Noel Vella"/>
            <person name="Bjorn M von Reumont"/>
            <person name="Adriana Vella"/>
            <person name="Wilfried Haerty"/>
        </authorList>
    </citation>
    <scope>NUCLEOTIDE SEQUENCE [LARGE SCALE GENOMIC DNA]</scope>
</reference>
<keyword evidence="2" id="KW-1003">Cell membrane</keyword>
<evidence type="ECO:0000256" key="2">
    <source>
        <dbReference type="ARBA" id="ARBA00022475"/>
    </source>
</evidence>
<organism evidence="11 12">
    <name type="scientific">Xylocopa violacea</name>
    <name type="common">Violet carpenter bee</name>
    <name type="synonym">Apis violacea</name>
    <dbReference type="NCBI Taxonomy" id="135666"/>
    <lineage>
        <taxon>Eukaryota</taxon>
        <taxon>Metazoa</taxon>
        <taxon>Ecdysozoa</taxon>
        <taxon>Arthropoda</taxon>
        <taxon>Hexapoda</taxon>
        <taxon>Insecta</taxon>
        <taxon>Pterygota</taxon>
        <taxon>Neoptera</taxon>
        <taxon>Endopterygota</taxon>
        <taxon>Hymenoptera</taxon>
        <taxon>Apocrita</taxon>
        <taxon>Aculeata</taxon>
        <taxon>Apoidea</taxon>
        <taxon>Anthophila</taxon>
        <taxon>Apidae</taxon>
        <taxon>Xylocopa</taxon>
        <taxon>Xylocopa</taxon>
    </lineage>
</organism>
<dbReference type="PANTHER" id="PTHR21137">
    <property type="entry name" value="ODORANT RECEPTOR"/>
    <property type="match status" value="1"/>
</dbReference>
<keyword evidence="12" id="KW-1185">Reference proteome</keyword>
<dbReference type="EMBL" id="CAXAJV020001280">
    <property type="protein sequence ID" value="CAL7933126.1"/>
    <property type="molecule type" value="Genomic_DNA"/>
</dbReference>